<keyword evidence="2" id="KW-0521">NADP</keyword>
<gene>
    <name evidence="5" type="ORF">ERS852498_02256</name>
    <name evidence="6" type="ORF">L0N21_07215</name>
</gene>
<dbReference type="InterPro" id="IPR050765">
    <property type="entry name" value="Riboflavin_Biosynth_HTPR"/>
</dbReference>
<name>A0A174P215_9FIRM</name>
<organism evidence="5 7">
    <name type="scientific">Fusicatenibacter saccharivorans</name>
    <dbReference type="NCBI Taxonomy" id="1150298"/>
    <lineage>
        <taxon>Bacteria</taxon>
        <taxon>Bacillati</taxon>
        <taxon>Bacillota</taxon>
        <taxon>Clostridia</taxon>
        <taxon>Lachnospirales</taxon>
        <taxon>Lachnospiraceae</taxon>
        <taxon>Fusicatenibacter</taxon>
    </lineage>
</organism>
<dbReference type="GO" id="GO:0009231">
    <property type="term" value="P:riboflavin biosynthetic process"/>
    <property type="evidence" value="ECO:0007669"/>
    <property type="project" value="InterPro"/>
</dbReference>
<dbReference type="EMBL" id="CZAL01000011">
    <property type="protein sequence ID" value="CUP55114.1"/>
    <property type="molecule type" value="Genomic_DNA"/>
</dbReference>
<sequence length="237" mass="25649">MEHPFVVCHMLTSLDGKIDGTFFGVPETVPAIKAYGELRSFYGCQATLYGTTTMLGGYAEGKVGQLPTVMSTPPRADWVNPTGKAMGNFIVAVDPQGQLAYSGLSIEKKGRPAAHVIEALTEQVAPEYLSYLQNQGVSYLFAGEKRLNCTLLLEKLHRLFGINKLMLAGGGIVNGSFLAENLVDELSLVIAPVADGGNGVSSFTQVDFLPSWPPTAFHLKEVQTVVPNVLWVRYTRP</sequence>
<evidence type="ECO:0000313" key="6">
    <source>
        <dbReference type="EMBL" id="MCG4765299.1"/>
    </source>
</evidence>
<feature type="domain" description="Bacterial bifunctional deaminase-reductase C-terminal" evidence="4">
    <location>
        <begin position="4"/>
        <end position="229"/>
    </location>
</feature>
<keyword evidence="3" id="KW-0560">Oxidoreductase</keyword>
<accession>A0A174P215</accession>
<dbReference type="RefSeq" id="WP_022462164.1">
    <property type="nucleotide sequence ID" value="NZ_CZAL01000011.1"/>
</dbReference>
<dbReference type="InterPro" id="IPR024072">
    <property type="entry name" value="DHFR-like_dom_sf"/>
</dbReference>
<evidence type="ECO:0000313" key="5">
    <source>
        <dbReference type="EMBL" id="CUP55114.1"/>
    </source>
</evidence>
<reference evidence="5 7" key="1">
    <citation type="submission" date="2015-09" db="EMBL/GenBank/DDBJ databases">
        <authorList>
            <consortium name="Pathogen Informatics"/>
        </authorList>
    </citation>
    <scope>NUCLEOTIDE SEQUENCE [LARGE SCALE GENOMIC DNA]</scope>
    <source>
        <strain evidence="5 7">2789STDY5834885</strain>
    </source>
</reference>
<comment type="pathway">
    <text evidence="1">Cofactor biosynthesis; riboflavin biosynthesis.</text>
</comment>
<dbReference type="AlphaFoldDB" id="A0A174P215"/>
<dbReference type="SUPFAM" id="SSF53597">
    <property type="entry name" value="Dihydrofolate reductase-like"/>
    <property type="match status" value="1"/>
</dbReference>
<evidence type="ECO:0000256" key="3">
    <source>
        <dbReference type="ARBA" id="ARBA00023002"/>
    </source>
</evidence>
<evidence type="ECO:0000256" key="1">
    <source>
        <dbReference type="ARBA" id="ARBA00005104"/>
    </source>
</evidence>
<dbReference type="PANTHER" id="PTHR38011:SF7">
    <property type="entry name" value="2,5-DIAMINO-6-RIBOSYLAMINO-4(3H)-PYRIMIDINONE 5'-PHOSPHATE REDUCTASE"/>
    <property type="match status" value="1"/>
</dbReference>
<dbReference type="GO" id="GO:0008703">
    <property type="term" value="F:5-amino-6-(5-phosphoribosylamino)uracil reductase activity"/>
    <property type="evidence" value="ECO:0007669"/>
    <property type="project" value="InterPro"/>
</dbReference>
<evidence type="ECO:0000259" key="4">
    <source>
        <dbReference type="Pfam" id="PF01872"/>
    </source>
</evidence>
<dbReference type="InterPro" id="IPR002734">
    <property type="entry name" value="RibDG_C"/>
</dbReference>
<dbReference type="Proteomes" id="UP000095709">
    <property type="component" value="Unassembled WGS sequence"/>
</dbReference>
<protein>
    <submittedName>
        <fullName evidence="5">5-amino-6-(5-phosphoribosylamino)uracil reductase</fullName>
    </submittedName>
    <submittedName>
        <fullName evidence="6">RibD family protein</fullName>
    </submittedName>
</protein>
<dbReference type="PANTHER" id="PTHR38011">
    <property type="entry name" value="DIHYDROFOLATE REDUCTASE FAMILY PROTEIN (AFU_ORTHOLOGUE AFUA_8G06820)"/>
    <property type="match status" value="1"/>
</dbReference>
<evidence type="ECO:0000256" key="2">
    <source>
        <dbReference type="ARBA" id="ARBA00022857"/>
    </source>
</evidence>
<dbReference type="EMBL" id="JAKNFS010000008">
    <property type="protein sequence ID" value="MCG4765299.1"/>
    <property type="molecule type" value="Genomic_DNA"/>
</dbReference>
<dbReference type="Pfam" id="PF01872">
    <property type="entry name" value="RibD_C"/>
    <property type="match status" value="1"/>
</dbReference>
<proteinExistence type="predicted"/>
<evidence type="ECO:0000313" key="7">
    <source>
        <dbReference type="Proteomes" id="UP000095709"/>
    </source>
</evidence>
<dbReference type="Gene3D" id="3.40.430.10">
    <property type="entry name" value="Dihydrofolate Reductase, subunit A"/>
    <property type="match status" value="1"/>
</dbReference>
<dbReference type="Proteomes" id="UP001199915">
    <property type="component" value="Unassembled WGS sequence"/>
</dbReference>
<reference evidence="6" key="2">
    <citation type="submission" date="2022-01" db="EMBL/GenBank/DDBJ databases">
        <title>Collection of gut derived symbiotic bacterial strains cultured from healthy donors.</title>
        <authorList>
            <person name="Lin H."/>
            <person name="Kohout C."/>
            <person name="Waligurski E."/>
            <person name="Pamer E.G."/>
        </authorList>
    </citation>
    <scope>NUCLEOTIDE SEQUENCE</scope>
    <source>
        <strain evidence="6">DFI.5.49</strain>
    </source>
</reference>